<keyword evidence="2" id="KW-1185">Reference proteome</keyword>
<name>A0ACD0P3N0_9BASI</name>
<proteinExistence type="predicted"/>
<evidence type="ECO:0000313" key="2">
    <source>
        <dbReference type="Proteomes" id="UP000245626"/>
    </source>
</evidence>
<sequence>LSYLCLCLSFPLPLSLSLPLSPSSSCFLFPPPPSPREEKNESQGRKCHATQTRLSQLRRCFHQEIAEFLHIERRLGSETLRSDPAIRECERGKGGN</sequence>
<organism evidence="1 2">
    <name type="scientific">Violaceomyces palustris</name>
    <dbReference type="NCBI Taxonomy" id="1673888"/>
    <lineage>
        <taxon>Eukaryota</taxon>
        <taxon>Fungi</taxon>
        <taxon>Dikarya</taxon>
        <taxon>Basidiomycota</taxon>
        <taxon>Ustilaginomycotina</taxon>
        <taxon>Ustilaginomycetes</taxon>
        <taxon>Violaceomycetales</taxon>
        <taxon>Violaceomycetaceae</taxon>
        <taxon>Violaceomyces</taxon>
    </lineage>
</organism>
<evidence type="ECO:0000313" key="1">
    <source>
        <dbReference type="EMBL" id="PWN52733.1"/>
    </source>
</evidence>
<gene>
    <name evidence="1" type="ORF">IE53DRAFT_404984</name>
</gene>
<feature type="non-terminal residue" evidence="1">
    <location>
        <position position="1"/>
    </location>
</feature>
<dbReference type="Proteomes" id="UP000245626">
    <property type="component" value="Unassembled WGS sequence"/>
</dbReference>
<accession>A0ACD0P3N0</accession>
<dbReference type="EMBL" id="KZ819760">
    <property type="protein sequence ID" value="PWN52733.1"/>
    <property type="molecule type" value="Genomic_DNA"/>
</dbReference>
<protein>
    <submittedName>
        <fullName evidence="1">Uncharacterized protein</fullName>
    </submittedName>
</protein>
<reference evidence="1 2" key="1">
    <citation type="journal article" date="2018" name="Mol. Biol. Evol.">
        <title>Broad Genomic Sampling Reveals a Smut Pathogenic Ancestry of the Fungal Clade Ustilaginomycotina.</title>
        <authorList>
            <person name="Kijpornyongpan T."/>
            <person name="Mondo S.J."/>
            <person name="Barry K."/>
            <person name="Sandor L."/>
            <person name="Lee J."/>
            <person name="Lipzen A."/>
            <person name="Pangilinan J."/>
            <person name="LaButti K."/>
            <person name="Hainaut M."/>
            <person name="Henrissat B."/>
            <person name="Grigoriev I.V."/>
            <person name="Spatafora J.W."/>
            <person name="Aime M.C."/>
        </authorList>
    </citation>
    <scope>NUCLEOTIDE SEQUENCE [LARGE SCALE GENOMIC DNA]</scope>
    <source>
        <strain evidence="1 2">SA 807</strain>
    </source>
</reference>